<dbReference type="OrthoDB" id="2289518at2759"/>
<protein>
    <submittedName>
        <fullName evidence="2">Uncharacterized protein</fullName>
    </submittedName>
</protein>
<feature type="region of interest" description="Disordered" evidence="1">
    <location>
        <begin position="148"/>
        <end position="182"/>
    </location>
</feature>
<evidence type="ECO:0000313" key="2">
    <source>
        <dbReference type="EMBL" id="KAG2208512.1"/>
    </source>
</evidence>
<keyword evidence="3" id="KW-1185">Reference proteome</keyword>
<dbReference type="Proteomes" id="UP000603453">
    <property type="component" value="Unassembled WGS sequence"/>
</dbReference>
<dbReference type="AlphaFoldDB" id="A0A8H7RE01"/>
<evidence type="ECO:0000256" key="1">
    <source>
        <dbReference type="SAM" id="MobiDB-lite"/>
    </source>
</evidence>
<proteinExistence type="predicted"/>
<comment type="caution">
    <text evidence="2">The sequence shown here is derived from an EMBL/GenBank/DDBJ whole genome shotgun (WGS) entry which is preliminary data.</text>
</comment>
<gene>
    <name evidence="2" type="ORF">INT47_010208</name>
</gene>
<dbReference type="EMBL" id="JAEPRD010000019">
    <property type="protein sequence ID" value="KAG2208512.1"/>
    <property type="molecule type" value="Genomic_DNA"/>
</dbReference>
<organism evidence="2 3">
    <name type="scientific">Mucor saturninus</name>
    <dbReference type="NCBI Taxonomy" id="64648"/>
    <lineage>
        <taxon>Eukaryota</taxon>
        <taxon>Fungi</taxon>
        <taxon>Fungi incertae sedis</taxon>
        <taxon>Mucoromycota</taxon>
        <taxon>Mucoromycotina</taxon>
        <taxon>Mucoromycetes</taxon>
        <taxon>Mucorales</taxon>
        <taxon>Mucorineae</taxon>
        <taxon>Mucoraceae</taxon>
        <taxon>Mucor</taxon>
    </lineage>
</organism>
<feature type="compositionally biased region" description="Basic residues" evidence="1">
    <location>
        <begin position="153"/>
        <end position="165"/>
    </location>
</feature>
<evidence type="ECO:0000313" key="3">
    <source>
        <dbReference type="Proteomes" id="UP000603453"/>
    </source>
</evidence>
<accession>A0A8H7RE01</accession>
<reference evidence="2" key="1">
    <citation type="submission" date="2020-12" db="EMBL/GenBank/DDBJ databases">
        <title>Metabolic potential, ecology and presence of endohyphal bacteria is reflected in genomic diversity of Mucoromycotina.</title>
        <authorList>
            <person name="Muszewska A."/>
            <person name="Okrasinska A."/>
            <person name="Steczkiewicz K."/>
            <person name="Drgas O."/>
            <person name="Orlowska M."/>
            <person name="Perlinska-Lenart U."/>
            <person name="Aleksandrzak-Piekarczyk T."/>
            <person name="Szatraj K."/>
            <person name="Zielenkiewicz U."/>
            <person name="Pilsyk S."/>
            <person name="Malc E."/>
            <person name="Mieczkowski P."/>
            <person name="Kruszewska J.S."/>
            <person name="Biernat P."/>
            <person name="Pawlowska J."/>
        </authorList>
    </citation>
    <scope>NUCLEOTIDE SEQUENCE</scope>
    <source>
        <strain evidence="2">WA0000017839</strain>
    </source>
</reference>
<sequence length="201" mass="22980">MVPIDGYGIDFVIARSISPTAGLPDFELSDFTPEELENNFHLWGVEPGMTNIFTSSDGHGDIPHQIRKYSTAEYYVRAGMTSSKTANPVTYSLYVRSVLDNLFIILAFYDDRFTSFRHLNYIGRQKADAEMANVFITGGKKYLKREVKQKGRDLKRKLPVARARRQVNEEQGRNKGKKTSTKRRPLPFENVVFGYDSLKNN</sequence>
<name>A0A8H7RE01_9FUNG</name>